<keyword evidence="14" id="KW-1185">Reference proteome</keyword>
<name>A0A0N5AKQ1_9BILA</name>
<keyword evidence="11 12" id="KW-0407">Ion channel</keyword>
<evidence type="ECO:0000256" key="7">
    <source>
        <dbReference type="ARBA" id="ARBA00022949"/>
    </source>
</evidence>
<dbReference type="GO" id="GO:0005921">
    <property type="term" value="C:gap junction"/>
    <property type="evidence" value="ECO:0007669"/>
    <property type="project" value="UniProtKB-SubCell"/>
</dbReference>
<evidence type="ECO:0000256" key="5">
    <source>
        <dbReference type="ARBA" id="ARBA00022692"/>
    </source>
</evidence>
<dbReference type="InterPro" id="IPR000990">
    <property type="entry name" value="Innexin"/>
</dbReference>
<dbReference type="PROSITE" id="PS51013">
    <property type="entry name" value="PANNEXIN"/>
    <property type="match status" value="1"/>
</dbReference>
<feature type="transmembrane region" description="Helical" evidence="12">
    <location>
        <begin position="22"/>
        <end position="42"/>
    </location>
</feature>
<evidence type="ECO:0000256" key="6">
    <source>
        <dbReference type="ARBA" id="ARBA00022868"/>
    </source>
</evidence>
<dbReference type="GO" id="GO:0005886">
    <property type="term" value="C:plasma membrane"/>
    <property type="evidence" value="ECO:0007669"/>
    <property type="project" value="UniProtKB-SubCell"/>
</dbReference>
<evidence type="ECO:0000256" key="12">
    <source>
        <dbReference type="RuleBase" id="RU010713"/>
    </source>
</evidence>
<reference evidence="15" key="1">
    <citation type="submission" date="2017-02" db="UniProtKB">
        <authorList>
            <consortium name="WormBaseParasite"/>
        </authorList>
    </citation>
    <scope>IDENTIFICATION</scope>
</reference>
<dbReference type="GO" id="GO:0005243">
    <property type="term" value="F:gap junction channel activity"/>
    <property type="evidence" value="ECO:0007669"/>
    <property type="project" value="TreeGrafter"/>
</dbReference>
<comment type="similarity">
    <text evidence="12">Belongs to the pannexin family.</text>
</comment>
<keyword evidence="9 12" id="KW-0406">Ion transport</keyword>
<feature type="transmembrane region" description="Helical" evidence="12">
    <location>
        <begin position="104"/>
        <end position="126"/>
    </location>
</feature>
<evidence type="ECO:0000256" key="10">
    <source>
        <dbReference type="ARBA" id="ARBA00023136"/>
    </source>
</evidence>
<keyword evidence="10 12" id="KW-0472">Membrane</keyword>
<dbReference type="WBParaSite" id="SMUV_0000508101-mRNA-1">
    <property type="protein sequence ID" value="SMUV_0000508101-mRNA-1"/>
    <property type="gene ID" value="SMUV_0000508101"/>
</dbReference>
<comment type="function">
    <text evidence="12">Structural component of the gap junctions.</text>
</comment>
<protein>
    <recommendedName>
        <fullName evidence="12">Innexin</fullName>
    </recommendedName>
</protein>
<comment type="subcellular location">
    <subcellularLocation>
        <location evidence="1">Cell junction</location>
        <location evidence="1">Gap junction</location>
    </subcellularLocation>
    <subcellularLocation>
        <location evidence="2 12">Cell membrane</location>
        <topology evidence="2 12">Multi-pass membrane protein</topology>
    </subcellularLocation>
</comment>
<evidence type="ECO:0000256" key="2">
    <source>
        <dbReference type="ARBA" id="ARBA00004651"/>
    </source>
</evidence>
<feature type="compositionally biased region" description="Basic and acidic residues" evidence="13">
    <location>
        <begin position="480"/>
        <end position="490"/>
    </location>
</feature>
<dbReference type="Proteomes" id="UP000046393">
    <property type="component" value="Unplaced"/>
</dbReference>
<evidence type="ECO:0000256" key="8">
    <source>
        <dbReference type="ARBA" id="ARBA00022989"/>
    </source>
</evidence>
<evidence type="ECO:0000256" key="11">
    <source>
        <dbReference type="ARBA" id="ARBA00023303"/>
    </source>
</evidence>
<evidence type="ECO:0000256" key="4">
    <source>
        <dbReference type="ARBA" id="ARBA00022475"/>
    </source>
</evidence>
<feature type="transmembrane region" description="Helical" evidence="12">
    <location>
        <begin position="293"/>
        <end position="315"/>
    </location>
</feature>
<keyword evidence="5 12" id="KW-0812">Transmembrane</keyword>
<evidence type="ECO:0000256" key="3">
    <source>
        <dbReference type="ARBA" id="ARBA00022448"/>
    </source>
</evidence>
<feature type="region of interest" description="Disordered" evidence="13">
    <location>
        <begin position="480"/>
        <end position="507"/>
    </location>
</feature>
<keyword evidence="8 12" id="KW-1133">Transmembrane helix</keyword>
<evidence type="ECO:0000256" key="9">
    <source>
        <dbReference type="ARBA" id="ARBA00023065"/>
    </source>
</evidence>
<evidence type="ECO:0000256" key="13">
    <source>
        <dbReference type="SAM" id="MobiDB-lite"/>
    </source>
</evidence>
<dbReference type="PRINTS" id="PR01262">
    <property type="entry name" value="INNEXIN"/>
</dbReference>
<accession>A0A0N5AKQ1</accession>
<keyword evidence="7" id="KW-0965">Cell junction</keyword>
<dbReference type="Pfam" id="PF00876">
    <property type="entry name" value="Innexin"/>
    <property type="match status" value="1"/>
</dbReference>
<dbReference type="AlphaFoldDB" id="A0A0N5AKQ1"/>
<dbReference type="GO" id="GO:0034220">
    <property type="term" value="P:monoatomic ion transmembrane transport"/>
    <property type="evidence" value="ECO:0007669"/>
    <property type="project" value="UniProtKB-KW"/>
</dbReference>
<evidence type="ECO:0000256" key="1">
    <source>
        <dbReference type="ARBA" id="ARBA00004610"/>
    </source>
</evidence>
<gene>
    <name evidence="12" type="primary">inx</name>
</gene>
<proteinExistence type="inferred from homology"/>
<dbReference type="STRING" id="451379.A0A0N5AKQ1"/>
<evidence type="ECO:0000313" key="14">
    <source>
        <dbReference type="Proteomes" id="UP000046393"/>
    </source>
</evidence>
<keyword evidence="4" id="KW-1003">Cell membrane</keyword>
<evidence type="ECO:0000313" key="15">
    <source>
        <dbReference type="WBParaSite" id="SMUV_0000508101-mRNA-1"/>
    </source>
</evidence>
<sequence length="519" mass="60081">MSIVWQVVSSVPYSNKPIVKDVIASLHSYFTSNMLIAFAIMISFKHFGGRPMECMLPVGFTGAWEEYAENFCWAQDTYFVPPEEFVESVSMEDRRERKISYYQWMPFFILFQAACFKAPTLIWKYFAGHSGMKVGEILRIASDPANSTPECRKSTVDALSVHLQGALRFHRRLKNRKLVPHKILRFLNIKYSSYYVASVYMLAKLAFMANVCFQIMLLSRYVLPEYKGDFGLYQWKKLVFGDKNTSSWHTTGVFPRATLCDFEVRDMGNVQNHTVQCVLVVNVLTEKIFVLCWTWYTVLTAITIFSIFQWLYFLYGNCSKEHFLLNHLEMSETPFNKHDDENQENVNRFIHKYLGTDGLFVLRMIAIHADVVFTTELILSLWKSYYAIEEQRKAMKRWTNVWPQHEKRLEEALLKEMEQVAEAADIASISSSRKGSQVSKAIPTAPLFSNESFKGDVVASAIRRASVGSPIKYRRNRSLENLETESKNFDESSEDEDDDKKTEKTNRSLSLAGYTILKK</sequence>
<dbReference type="PANTHER" id="PTHR11893">
    <property type="entry name" value="INNEXIN"/>
    <property type="match status" value="1"/>
</dbReference>
<dbReference type="PANTHER" id="PTHR11893:SF9">
    <property type="entry name" value="INNEXIN-7"/>
    <property type="match status" value="1"/>
</dbReference>
<keyword evidence="3 12" id="KW-0813">Transport</keyword>
<feature type="transmembrane region" description="Helical" evidence="12">
    <location>
        <begin position="194"/>
        <end position="218"/>
    </location>
</feature>
<organism evidence="14 15">
    <name type="scientific">Syphacia muris</name>
    <dbReference type="NCBI Taxonomy" id="451379"/>
    <lineage>
        <taxon>Eukaryota</taxon>
        <taxon>Metazoa</taxon>
        <taxon>Ecdysozoa</taxon>
        <taxon>Nematoda</taxon>
        <taxon>Chromadorea</taxon>
        <taxon>Rhabditida</taxon>
        <taxon>Spirurina</taxon>
        <taxon>Oxyuridomorpha</taxon>
        <taxon>Oxyuroidea</taxon>
        <taxon>Oxyuridae</taxon>
        <taxon>Syphacia</taxon>
    </lineage>
</organism>
<keyword evidence="6" id="KW-0303">Gap junction</keyword>